<dbReference type="GeneID" id="64672510"/>
<dbReference type="Proteomes" id="UP001195769">
    <property type="component" value="Unassembled WGS sequence"/>
</dbReference>
<proteinExistence type="predicted"/>
<dbReference type="AlphaFoldDB" id="A0AAD4ELN9"/>
<evidence type="ECO:0000313" key="1">
    <source>
        <dbReference type="EMBL" id="KAG1908387.1"/>
    </source>
</evidence>
<dbReference type="EMBL" id="JABBWK010000001">
    <property type="protein sequence ID" value="KAG1908387.1"/>
    <property type="molecule type" value="Genomic_DNA"/>
</dbReference>
<name>A0AAD4ELN9_9AGAM</name>
<accession>A0AAD4ELN9</accession>
<sequence>MNYTKNRFCFQAIQTIPDGGNLTTGIAEAARSELSDACLVVSKALMAVGMRMLTDKVFPQKAGVARPSSNFVCTVVCRLRTHLRKTRNQECNCYPICIMRSASPTVLLLNSRLELMVAIVNAAK</sequence>
<protein>
    <submittedName>
        <fullName evidence="1">Uncharacterized protein</fullName>
    </submittedName>
</protein>
<gene>
    <name evidence="1" type="ORF">F5891DRAFT_992810</name>
</gene>
<reference evidence="1" key="1">
    <citation type="journal article" date="2020" name="New Phytol.">
        <title>Comparative genomics reveals dynamic genome evolution in host specialist ectomycorrhizal fungi.</title>
        <authorList>
            <person name="Lofgren L.A."/>
            <person name="Nguyen N.H."/>
            <person name="Vilgalys R."/>
            <person name="Ruytinx J."/>
            <person name="Liao H.L."/>
            <person name="Branco S."/>
            <person name="Kuo A."/>
            <person name="LaButti K."/>
            <person name="Lipzen A."/>
            <person name="Andreopoulos W."/>
            <person name="Pangilinan J."/>
            <person name="Riley R."/>
            <person name="Hundley H."/>
            <person name="Na H."/>
            <person name="Barry K."/>
            <person name="Grigoriev I.V."/>
            <person name="Stajich J.E."/>
            <person name="Kennedy P.G."/>
        </authorList>
    </citation>
    <scope>NUCLEOTIDE SEQUENCE</scope>
    <source>
        <strain evidence="1">FC203</strain>
    </source>
</reference>
<keyword evidence="2" id="KW-1185">Reference proteome</keyword>
<organism evidence="1 2">
    <name type="scientific">Suillus fuscotomentosus</name>
    <dbReference type="NCBI Taxonomy" id="1912939"/>
    <lineage>
        <taxon>Eukaryota</taxon>
        <taxon>Fungi</taxon>
        <taxon>Dikarya</taxon>
        <taxon>Basidiomycota</taxon>
        <taxon>Agaricomycotina</taxon>
        <taxon>Agaricomycetes</taxon>
        <taxon>Agaricomycetidae</taxon>
        <taxon>Boletales</taxon>
        <taxon>Suillineae</taxon>
        <taxon>Suillaceae</taxon>
        <taxon>Suillus</taxon>
    </lineage>
</organism>
<comment type="caution">
    <text evidence="1">The sequence shown here is derived from an EMBL/GenBank/DDBJ whole genome shotgun (WGS) entry which is preliminary data.</text>
</comment>
<dbReference type="RefSeq" id="XP_041233962.1">
    <property type="nucleotide sequence ID" value="XM_041378212.1"/>
</dbReference>
<evidence type="ECO:0000313" key="2">
    <source>
        <dbReference type="Proteomes" id="UP001195769"/>
    </source>
</evidence>